<evidence type="ECO:0000256" key="4">
    <source>
        <dbReference type="ARBA" id="ARBA00023242"/>
    </source>
</evidence>
<dbReference type="HOGENOM" id="CLU_009030_0_2_1"/>
<evidence type="ECO:0000256" key="1">
    <source>
        <dbReference type="ARBA" id="ARBA00023015"/>
    </source>
</evidence>
<dbReference type="Pfam" id="PF11951">
    <property type="entry name" value="Fungal_trans_2"/>
    <property type="match status" value="1"/>
</dbReference>
<gene>
    <name evidence="6" type="ORF">EURHEDRAFT_381633</name>
</gene>
<keyword evidence="3" id="KW-0804">Transcription</keyword>
<protein>
    <recommendedName>
        <fullName evidence="8">Fungal-specific transcription factor domain-containing protein</fullName>
    </recommendedName>
</protein>
<dbReference type="GeneID" id="63694557"/>
<evidence type="ECO:0000313" key="7">
    <source>
        <dbReference type="Proteomes" id="UP000019804"/>
    </source>
</evidence>
<keyword evidence="1" id="KW-0805">Transcription regulation</keyword>
<organism evidence="6 7">
    <name type="scientific">Aspergillus ruber (strain CBS 135680)</name>
    <dbReference type="NCBI Taxonomy" id="1388766"/>
    <lineage>
        <taxon>Eukaryota</taxon>
        <taxon>Fungi</taxon>
        <taxon>Dikarya</taxon>
        <taxon>Ascomycota</taxon>
        <taxon>Pezizomycotina</taxon>
        <taxon>Eurotiomycetes</taxon>
        <taxon>Eurotiomycetidae</taxon>
        <taxon>Eurotiales</taxon>
        <taxon>Aspergillaceae</taxon>
        <taxon>Aspergillus</taxon>
        <taxon>Aspergillus subgen. Aspergillus</taxon>
    </lineage>
</organism>
<dbReference type="InterPro" id="IPR021858">
    <property type="entry name" value="Fun_TF"/>
</dbReference>
<keyword evidence="4" id="KW-0539">Nucleus</keyword>
<keyword evidence="7" id="KW-1185">Reference proteome</keyword>
<dbReference type="OrthoDB" id="3477330at2759"/>
<proteinExistence type="predicted"/>
<dbReference type="RefSeq" id="XP_040634451.1">
    <property type="nucleotide sequence ID" value="XM_040779433.1"/>
</dbReference>
<dbReference type="PANTHER" id="PTHR31069">
    <property type="entry name" value="OLEATE-ACTIVATED TRANSCRIPTION FACTOR 1-RELATED"/>
    <property type="match status" value="1"/>
</dbReference>
<dbReference type="Proteomes" id="UP000019804">
    <property type="component" value="Unassembled WGS sequence"/>
</dbReference>
<keyword evidence="2" id="KW-0238">DNA-binding</keyword>
<feature type="region of interest" description="Disordered" evidence="5">
    <location>
        <begin position="371"/>
        <end position="390"/>
    </location>
</feature>
<evidence type="ECO:0000313" key="6">
    <source>
        <dbReference type="EMBL" id="EYE90761.1"/>
    </source>
</evidence>
<dbReference type="InterPro" id="IPR050675">
    <property type="entry name" value="OAF3"/>
</dbReference>
<name>A0A017S1P0_ASPRC</name>
<evidence type="ECO:0000256" key="3">
    <source>
        <dbReference type="ARBA" id="ARBA00023163"/>
    </source>
</evidence>
<sequence length="637" mass="71678">MAANTSPSIKLRFVNDNEIRTLNAEHAAKHRRCLFSDTERQQMSDELIDAVVAQDQDPGQVMLDLEQDCLETYPKESQSFSVFRGPFGVARWLGSVEEAHNDDSELIDFNAIGGTGDVEPDEDLTRWLLETSPEDKVGNNEDIFANLLQISSIPQTNPPRANEFFRDTDLSTSISLDNHRMTFSVNEDPKAWLLLSYYRDRIIHLISLRQQQHPQHDEVNDPWSSLVMPCAMTTMAELTIGGSASHARLGLLYALLATSAFHLQNSSIGLTADDWMVAGEEYTERARGHLEACLEMDKTKCKYKEVLMAILCLANAFMVKGDPDTRLTYLLYAERFIRANGFNKSTLSRKRRTLHHCYAYMRIMAETTRSSSYTSSTDSPGTDKASEDDNDQFRVSRWTALSENLMGSEKDPDTARRDLHLEVPGNWTSTLFPELYGIAESFLLLLSQVIRLANERDLAMDQDGNLSLKEFTLRAKSLEKSIYRLISSSACGSVSSPSSSSTSTSTADDNSMQATYIALLIFFYRRVHNVDVALLQREVLTVQDYLMQIEESQDSAGGNGRTVALMWPAFVAACEALLPETQRYFAEWFEGLLAKTGLVSVSLAKGVCEFIWARRREEDGLSWPEVLRNRGVKVLCT</sequence>
<dbReference type="PANTHER" id="PTHR31069:SF32">
    <property type="entry name" value="ARGININE METABOLISM REGULATION PROTEIN II"/>
    <property type="match status" value="1"/>
</dbReference>
<dbReference type="AlphaFoldDB" id="A0A017S1P0"/>
<dbReference type="CDD" id="cd12148">
    <property type="entry name" value="fungal_TF_MHR"/>
    <property type="match status" value="1"/>
</dbReference>
<evidence type="ECO:0000256" key="2">
    <source>
        <dbReference type="ARBA" id="ARBA00023125"/>
    </source>
</evidence>
<reference evidence="7" key="1">
    <citation type="journal article" date="2014" name="Nat. Commun.">
        <title>Genomic adaptations of the halophilic Dead Sea filamentous fungus Eurotium rubrum.</title>
        <authorList>
            <person name="Kis-Papo T."/>
            <person name="Weig A.R."/>
            <person name="Riley R."/>
            <person name="Persoh D."/>
            <person name="Salamov A."/>
            <person name="Sun H."/>
            <person name="Lipzen A."/>
            <person name="Wasser S.P."/>
            <person name="Rambold G."/>
            <person name="Grigoriev I.V."/>
            <person name="Nevo E."/>
        </authorList>
    </citation>
    <scope>NUCLEOTIDE SEQUENCE [LARGE SCALE GENOMIC DNA]</scope>
    <source>
        <strain evidence="7">CBS 135680</strain>
    </source>
</reference>
<evidence type="ECO:0008006" key="8">
    <source>
        <dbReference type="Google" id="ProtNLM"/>
    </source>
</evidence>
<dbReference type="EMBL" id="KK088453">
    <property type="protein sequence ID" value="EYE90761.1"/>
    <property type="molecule type" value="Genomic_DNA"/>
</dbReference>
<accession>A0A017S1P0</accession>
<dbReference type="GO" id="GO:0003677">
    <property type="term" value="F:DNA binding"/>
    <property type="evidence" value="ECO:0007669"/>
    <property type="project" value="UniProtKB-KW"/>
</dbReference>
<feature type="compositionally biased region" description="Low complexity" evidence="5">
    <location>
        <begin position="371"/>
        <end position="382"/>
    </location>
</feature>
<evidence type="ECO:0000256" key="5">
    <source>
        <dbReference type="SAM" id="MobiDB-lite"/>
    </source>
</evidence>